<keyword evidence="3" id="KW-1185">Reference proteome</keyword>
<name>A0A448WNP9_9PLAT</name>
<sequence>MLQKHAVFRGLATLFLLRLHAILPSVVCLLLLLAVSLRCPSLDSSPLLRAGPFTWRSRNVRSASTQRDSDPSSQIGGLFARVPISPANRGPHLGPDYAIEGVASWKLISTNLLAAGLAVVRLAAAAEAASPGGVSTNVAATASSSRSAATGGLTALSHFGGDKNAYGESETEQTALFDSFILPFFGFNI</sequence>
<gene>
    <name evidence="2" type="ORF">PXEA_LOCUS9560</name>
</gene>
<organism evidence="2 3">
    <name type="scientific">Protopolystoma xenopodis</name>
    <dbReference type="NCBI Taxonomy" id="117903"/>
    <lineage>
        <taxon>Eukaryota</taxon>
        <taxon>Metazoa</taxon>
        <taxon>Spiralia</taxon>
        <taxon>Lophotrochozoa</taxon>
        <taxon>Platyhelminthes</taxon>
        <taxon>Monogenea</taxon>
        <taxon>Polyopisthocotylea</taxon>
        <taxon>Polystomatidea</taxon>
        <taxon>Polystomatidae</taxon>
        <taxon>Protopolystoma</taxon>
    </lineage>
</organism>
<evidence type="ECO:0000313" key="2">
    <source>
        <dbReference type="EMBL" id="VEL16120.1"/>
    </source>
</evidence>
<protein>
    <submittedName>
        <fullName evidence="2">Uncharacterized protein</fullName>
    </submittedName>
</protein>
<accession>A0A448WNP9</accession>
<comment type="caution">
    <text evidence="2">The sequence shown here is derived from an EMBL/GenBank/DDBJ whole genome shotgun (WGS) entry which is preliminary data.</text>
</comment>
<dbReference type="Proteomes" id="UP000784294">
    <property type="component" value="Unassembled WGS sequence"/>
</dbReference>
<dbReference type="AlphaFoldDB" id="A0A448WNP9"/>
<evidence type="ECO:0000256" key="1">
    <source>
        <dbReference type="SAM" id="Phobius"/>
    </source>
</evidence>
<keyword evidence="1" id="KW-0472">Membrane</keyword>
<keyword evidence="1" id="KW-0812">Transmembrane</keyword>
<keyword evidence="1" id="KW-1133">Transmembrane helix</keyword>
<evidence type="ECO:0000313" key="3">
    <source>
        <dbReference type="Proteomes" id="UP000784294"/>
    </source>
</evidence>
<feature type="transmembrane region" description="Helical" evidence="1">
    <location>
        <begin position="12"/>
        <end position="37"/>
    </location>
</feature>
<proteinExistence type="predicted"/>
<dbReference type="EMBL" id="CAAALY010027197">
    <property type="protein sequence ID" value="VEL16120.1"/>
    <property type="molecule type" value="Genomic_DNA"/>
</dbReference>
<reference evidence="2" key="1">
    <citation type="submission" date="2018-11" db="EMBL/GenBank/DDBJ databases">
        <authorList>
            <consortium name="Pathogen Informatics"/>
        </authorList>
    </citation>
    <scope>NUCLEOTIDE SEQUENCE</scope>
</reference>